<evidence type="ECO:0000313" key="3">
    <source>
        <dbReference type="Proteomes" id="UP001500957"/>
    </source>
</evidence>
<sequence>MSELVQERVVTAISHDQVAAPGSGTWVLDAGHCPRPVCRFAAPLFRTGFQRGFGETFARYGVLLDHMDVAIVRGFIYNQLRALGAPPEAVNHPPKEVFDQILAGSPPHQERLATADLVWATRRWREDLDRWDTLEKPARNARRDALDAVDLASLSDEELLEHLAVCRDEVIEGWYVHHRYNGAALLPVGDYVVHALRWTGRSPSELLMALAGTSPVSSGGGPELAVLAAAVRDDPAAQILATAERDPAEIVAALAGWPGAVGEAFAAYERVVRFLAIEGEDSIGMPCTIEEPELMVSRLRAALDAPAVDPAQTAAAAACAAIRAAVPPEHRAEFDDLLAEARLVYRMRDERAVHGDRAIGTVTRRALLEVGRRLVQRQLLDAPDHAVDLDLDEVASLLRDGSGPDTAEVARRVFWRLSADYREMPPIFGEVPGPPLPAEWLPPAAARIHIAFGFAIDAVLSDIGPAAAAEDGVVTGMPVGGGVREGTAKVLRGADDLDRIEPGDILVTTSTGPAFNLVLPMLAGLVTDRGGLLSHAAIVAREFALPAVVGCAIATISIPDGARVRIDGDAGTVTLL</sequence>
<dbReference type="PANTHER" id="PTHR43615:SF1">
    <property type="entry name" value="PPDK_N DOMAIN-CONTAINING PROTEIN"/>
    <property type="match status" value="1"/>
</dbReference>
<dbReference type="InterPro" id="IPR036637">
    <property type="entry name" value="Phosphohistidine_dom_sf"/>
</dbReference>
<gene>
    <name evidence="2" type="ORF">GCM10009547_20480</name>
</gene>
<dbReference type="InterPro" id="IPR051549">
    <property type="entry name" value="PEP_Utilizing_Enz"/>
</dbReference>
<dbReference type="SUPFAM" id="SSF52009">
    <property type="entry name" value="Phosphohistidine domain"/>
    <property type="match status" value="1"/>
</dbReference>
<dbReference type="Gene3D" id="3.50.30.10">
    <property type="entry name" value="Phosphohistidine domain"/>
    <property type="match status" value="1"/>
</dbReference>
<reference evidence="2 3" key="1">
    <citation type="journal article" date="2019" name="Int. J. Syst. Evol. Microbiol.">
        <title>The Global Catalogue of Microorganisms (GCM) 10K type strain sequencing project: providing services to taxonomists for standard genome sequencing and annotation.</title>
        <authorList>
            <consortium name="The Broad Institute Genomics Platform"/>
            <consortium name="The Broad Institute Genome Sequencing Center for Infectious Disease"/>
            <person name="Wu L."/>
            <person name="Ma J."/>
        </authorList>
    </citation>
    <scope>NUCLEOTIDE SEQUENCE [LARGE SCALE GENOMIC DNA]</scope>
    <source>
        <strain evidence="2 3">JCM 10671</strain>
    </source>
</reference>
<name>A0ABN1GSJ2_9ACTN</name>
<evidence type="ECO:0000259" key="1">
    <source>
        <dbReference type="Pfam" id="PF00391"/>
    </source>
</evidence>
<keyword evidence="3" id="KW-1185">Reference proteome</keyword>
<organism evidence="2 3">
    <name type="scientific">Sporichthya brevicatena</name>
    <dbReference type="NCBI Taxonomy" id="171442"/>
    <lineage>
        <taxon>Bacteria</taxon>
        <taxon>Bacillati</taxon>
        <taxon>Actinomycetota</taxon>
        <taxon>Actinomycetes</taxon>
        <taxon>Sporichthyales</taxon>
        <taxon>Sporichthyaceae</taxon>
        <taxon>Sporichthya</taxon>
    </lineage>
</organism>
<proteinExistence type="predicted"/>
<dbReference type="Proteomes" id="UP001500957">
    <property type="component" value="Unassembled WGS sequence"/>
</dbReference>
<evidence type="ECO:0000313" key="2">
    <source>
        <dbReference type="EMBL" id="GAA0618109.1"/>
    </source>
</evidence>
<dbReference type="EMBL" id="BAAAHE010000015">
    <property type="protein sequence ID" value="GAA0618109.1"/>
    <property type="molecule type" value="Genomic_DNA"/>
</dbReference>
<dbReference type="PANTHER" id="PTHR43615">
    <property type="entry name" value="PHOSPHOENOLPYRUVATE SYNTHASE-RELATED"/>
    <property type="match status" value="1"/>
</dbReference>
<dbReference type="InterPro" id="IPR008279">
    <property type="entry name" value="PEP-util_enz_mobile_dom"/>
</dbReference>
<feature type="domain" description="PEP-utilising enzyme mobile" evidence="1">
    <location>
        <begin position="500"/>
        <end position="571"/>
    </location>
</feature>
<dbReference type="RefSeq" id="WP_344604304.1">
    <property type="nucleotide sequence ID" value="NZ_BAAAHE010000015.1"/>
</dbReference>
<protein>
    <submittedName>
        <fullName evidence="2">PEP-utilizing enzyme</fullName>
    </submittedName>
</protein>
<dbReference type="Pfam" id="PF00391">
    <property type="entry name" value="PEP-utilizers"/>
    <property type="match status" value="1"/>
</dbReference>
<comment type="caution">
    <text evidence="2">The sequence shown here is derived from an EMBL/GenBank/DDBJ whole genome shotgun (WGS) entry which is preliminary data.</text>
</comment>
<accession>A0ABN1GSJ2</accession>